<keyword evidence="2" id="KW-1185">Reference proteome</keyword>
<dbReference type="AlphaFoldDB" id="Q1LJY4"/>
<dbReference type="EMBL" id="CP000352">
    <property type="protein sequence ID" value="ABF09542.1"/>
    <property type="molecule type" value="Genomic_DNA"/>
</dbReference>
<dbReference type="Proteomes" id="UP000002429">
    <property type="component" value="Chromosome"/>
</dbReference>
<gene>
    <name evidence="1" type="ordered locus">Rmet_2669</name>
</gene>
<sequence>MPFSDSETREEPTWFNSNVAGSYAPSSIRAQSPLRKVCTFSNGGRVAEFQLVPQHWEHAKTGMLFGEKISAVALAVFLYRDFRFAGENATAQDLVKIFRDEFGYREQKNEEVEQFNALFIESHEILSNMEDIFSPLAG</sequence>
<evidence type="ECO:0000313" key="2">
    <source>
        <dbReference type="Proteomes" id="UP000002429"/>
    </source>
</evidence>
<reference evidence="2" key="1">
    <citation type="journal article" date="2010" name="PLoS ONE">
        <title>The complete genome sequence of Cupriavidus metallidurans strain CH34, a master survivalist in harsh and anthropogenic environments.</title>
        <authorList>
            <person name="Janssen P.J."/>
            <person name="Van Houdt R."/>
            <person name="Moors H."/>
            <person name="Monsieurs P."/>
            <person name="Morin N."/>
            <person name="Michaux A."/>
            <person name="Benotmane M.A."/>
            <person name="Leys N."/>
            <person name="Vallaeys T."/>
            <person name="Lapidus A."/>
            <person name="Monchy S."/>
            <person name="Medigue C."/>
            <person name="Taghavi S."/>
            <person name="McCorkle S."/>
            <person name="Dunn J."/>
            <person name="van der Lelie D."/>
            <person name="Mergeay M."/>
        </authorList>
    </citation>
    <scope>NUCLEOTIDE SEQUENCE [LARGE SCALE GENOMIC DNA]</scope>
    <source>
        <strain evidence="2">ATCC 43123 / DSM 2839 / NBRC 102507 / CH34</strain>
    </source>
</reference>
<name>Q1LJY4_CUPMC</name>
<proteinExistence type="predicted"/>
<organism evidence="1 2">
    <name type="scientific">Cupriavidus metallidurans (strain ATCC 43123 / DSM 2839 / NBRC 102507 / CH34)</name>
    <name type="common">Ralstonia metallidurans</name>
    <dbReference type="NCBI Taxonomy" id="266264"/>
    <lineage>
        <taxon>Bacteria</taxon>
        <taxon>Pseudomonadati</taxon>
        <taxon>Pseudomonadota</taxon>
        <taxon>Betaproteobacteria</taxon>
        <taxon>Burkholderiales</taxon>
        <taxon>Burkholderiaceae</taxon>
        <taxon>Cupriavidus</taxon>
    </lineage>
</organism>
<dbReference type="STRING" id="266264.Rmet_2669"/>
<accession>Q1LJY4</accession>
<evidence type="ECO:0000313" key="1">
    <source>
        <dbReference type="EMBL" id="ABF09542.1"/>
    </source>
</evidence>
<dbReference type="HOGENOM" id="CLU_1853568_0_0_4"/>
<dbReference type="KEGG" id="rme:Rmet_2669"/>
<protein>
    <submittedName>
        <fullName evidence="1">Uncharacterized protein</fullName>
    </submittedName>
</protein>